<dbReference type="InterPro" id="IPR000014">
    <property type="entry name" value="PAS"/>
</dbReference>
<dbReference type="SUPFAM" id="SSF55785">
    <property type="entry name" value="PYP-like sensor domain (PAS domain)"/>
    <property type="match status" value="1"/>
</dbReference>
<sequence>MSNGNIEMGDIHWLMDILQNIDVGLVVLDQQYKIRLWNGFMESHSGISPQLAKDKNLFSLFPDIPEQWFRQKAEPVFQLKTRTFTIWEQRPYLFHFKNYRPITGRATFMYQNTSIIPLESVNRSIDHICVIIYDVTDTALGNEESHRLSAELTKLTRIDPDTGLLKHDAWNNEAERELSRSQRTGTPSCIALLRHPAGTTTPQQCQDIAQVLTKTLRQTDLATRIDDQHLAVLLPASDEGDVRFFAERVRKMLARQMSNHSSVNLHAGIARAWPGFATVTHWFDAAKSVIPAEHSDPDHVIQVYEKPSSE</sequence>
<dbReference type="GO" id="GO:0052621">
    <property type="term" value="F:diguanylate cyclase activity"/>
    <property type="evidence" value="ECO:0007669"/>
    <property type="project" value="UniProtKB-EC"/>
</dbReference>
<comment type="caution">
    <text evidence="3">The sequence shown here is derived from an EMBL/GenBank/DDBJ whole genome shotgun (WGS) entry which is preliminary data.</text>
</comment>
<name>A0ABW8NG41_9GAMM</name>
<evidence type="ECO:0000259" key="2">
    <source>
        <dbReference type="SMART" id="SM00267"/>
    </source>
</evidence>
<organism evidence="3 4">
    <name type="scientific">Oceanobacter antarcticus</name>
    <dbReference type="NCBI Taxonomy" id="3133425"/>
    <lineage>
        <taxon>Bacteria</taxon>
        <taxon>Pseudomonadati</taxon>
        <taxon>Pseudomonadota</taxon>
        <taxon>Gammaproteobacteria</taxon>
        <taxon>Oceanospirillales</taxon>
        <taxon>Oceanospirillaceae</taxon>
        <taxon>Oceanobacter</taxon>
    </lineage>
</organism>
<dbReference type="InterPro" id="IPR000160">
    <property type="entry name" value="GGDEF_dom"/>
</dbReference>
<evidence type="ECO:0000313" key="4">
    <source>
        <dbReference type="Proteomes" id="UP001620597"/>
    </source>
</evidence>
<dbReference type="InterPro" id="IPR043128">
    <property type="entry name" value="Rev_trsase/Diguanyl_cyclase"/>
</dbReference>
<dbReference type="Gene3D" id="3.30.70.270">
    <property type="match status" value="1"/>
</dbReference>
<dbReference type="Pfam" id="PF00990">
    <property type="entry name" value="GGDEF"/>
    <property type="match status" value="1"/>
</dbReference>
<gene>
    <name evidence="3" type="ORF">WG929_05725</name>
</gene>
<proteinExistence type="predicted"/>
<dbReference type="SMART" id="SM00267">
    <property type="entry name" value="GGDEF"/>
    <property type="match status" value="1"/>
</dbReference>
<dbReference type="SUPFAM" id="SSF55073">
    <property type="entry name" value="Nucleotide cyclase"/>
    <property type="match status" value="1"/>
</dbReference>
<evidence type="ECO:0000259" key="1">
    <source>
        <dbReference type="SMART" id="SM00091"/>
    </source>
</evidence>
<feature type="domain" description="GGDEF" evidence="2">
    <location>
        <begin position="145"/>
        <end position="304"/>
    </location>
</feature>
<dbReference type="Gene3D" id="3.30.450.20">
    <property type="entry name" value="PAS domain"/>
    <property type="match status" value="1"/>
</dbReference>
<dbReference type="InterPro" id="IPR029787">
    <property type="entry name" value="Nucleotide_cyclase"/>
</dbReference>
<dbReference type="EMBL" id="JBBKTX010000005">
    <property type="protein sequence ID" value="MFK4751906.1"/>
    <property type="molecule type" value="Genomic_DNA"/>
</dbReference>
<dbReference type="RefSeq" id="WP_416205265.1">
    <property type="nucleotide sequence ID" value="NZ_JBBKTX010000005.1"/>
</dbReference>
<dbReference type="SMART" id="SM00091">
    <property type="entry name" value="PAS"/>
    <property type="match status" value="1"/>
</dbReference>
<evidence type="ECO:0000313" key="3">
    <source>
        <dbReference type="EMBL" id="MFK4751906.1"/>
    </source>
</evidence>
<dbReference type="EC" id="2.7.7.65" evidence="3"/>
<feature type="domain" description="PAS" evidence="1">
    <location>
        <begin position="12"/>
        <end position="78"/>
    </location>
</feature>
<protein>
    <submittedName>
        <fullName evidence="3">Diguanylate cyclase</fullName>
        <ecNumber evidence="3">2.7.7.65</ecNumber>
    </submittedName>
</protein>
<reference evidence="3 4" key="1">
    <citation type="submission" date="2024-03" db="EMBL/GenBank/DDBJ databases">
        <title>High-quality draft genome sequence of Oceanobacter sp. wDCs-4.</title>
        <authorList>
            <person name="Dong C."/>
        </authorList>
    </citation>
    <scope>NUCLEOTIDE SEQUENCE [LARGE SCALE GENOMIC DNA]</scope>
    <source>
        <strain evidence="4">wDCs-4</strain>
    </source>
</reference>
<keyword evidence="3" id="KW-0548">Nucleotidyltransferase</keyword>
<accession>A0ABW8NG41</accession>
<keyword evidence="3" id="KW-0808">Transferase</keyword>
<dbReference type="Proteomes" id="UP001620597">
    <property type="component" value="Unassembled WGS sequence"/>
</dbReference>
<keyword evidence="4" id="KW-1185">Reference proteome</keyword>
<dbReference type="InterPro" id="IPR035965">
    <property type="entry name" value="PAS-like_dom_sf"/>
</dbReference>